<dbReference type="EMBL" id="SUPK01000006">
    <property type="protein sequence ID" value="TJY41336.1"/>
    <property type="molecule type" value="Genomic_DNA"/>
</dbReference>
<dbReference type="SUPFAM" id="SSF53597">
    <property type="entry name" value="Dihydrofolate reductase-like"/>
    <property type="match status" value="1"/>
</dbReference>
<dbReference type="InterPro" id="IPR050765">
    <property type="entry name" value="Riboflavin_Biosynth_HTPR"/>
</dbReference>
<accession>A0A4U0F9A2</accession>
<dbReference type="Pfam" id="PF01872">
    <property type="entry name" value="RibD_C"/>
    <property type="match status" value="1"/>
</dbReference>
<gene>
    <name evidence="2" type="ORF">E5161_13000</name>
</gene>
<protein>
    <submittedName>
        <fullName evidence="2">Dihydrofolate reductase</fullName>
    </submittedName>
</protein>
<reference evidence="2 3" key="1">
    <citation type="submission" date="2019-04" db="EMBL/GenBank/DDBJ databases">
        <title>Cohnella sp. nov., isolated from soil.</title>
        <authorList>
            <person name="Kim W."/>
        </authorList>
    </citation>
    <scope>NUCLEOTIDE SEQUENCE [LARGE SCALE GENOMIC DNA]</scope>
    <source>
        <strain evidence="2 3">CAU 1483</strain>
    </source>
</reference>
<sequence>MRKVVVSEFISLDGVCEAPMWTFEFGTDEQNNFKFNEMKNGEGLLLGRKTYEGFAEAWPNMIEQTGEYGVWMNNCPKYIVSSTLDKADWGPDSHVIRDNIAEEINKLKEQPGKDILVFGSLELIKTLIQLDLIDEYRLMTYPVVLGSGQRLFPEGMDKIKLKLEATETFPTGVVTHTYSVVR</sequence>
<dbReference type="RefSeq" id="WP_136778255.1">
    <property type="nucleotide sequence ID" value="NZ_SUPK01000006.1"/>
</dbReference>
<proteinExistence type="predicted"/>
<comment type="caution">
    <text evidence="2">The sequence shown here is derived from an EMBL/GenBank/DDBJ whole genome shotgun (WGS) entry which is preliminary data.</text>
</comment>
<evidence type="ECO:0000313" key="2">
    <source>
        <dbReference type="EMBL" id="TJY41336.1"/>
    </source>
</evidence>
<dbReference type="GO" id="GO:0008703">
    <property type="term" value="F:5-amino-6-(5-phosphoribosylamino)uracil reductase activity"/>
    <property type="evidence" value="ECO:0007669"/>
    <property type="project" value="InterPro"/>
</dbReference>
<dbReference type="OrthoDB" id="195113at2"/>
<dbReference type="GO" id="GO:0009231">
    <property type="term" value="P:riboflavin biosynthetic process"/>
    <property type="evidence" value="ECO:0007669"/>
    <property type="project" value="InterPro"/>
</dbReference>
<keyword evidence="3" id="KW-1185">Reference proteome</keyword>
<dbReference type="Gene3D" id="3.40.430.10">
    <property type="entry name" value="Dihydrofolate Reductase, subunit A"/>
    <property type="match status" value="1"/>
</dbReference>
<name>A0A4U0F9A2_9BACL</name>
<dbReference type="InterPro" id="IPR024072">
    <property type="entry name" value="DHFR-like_dom_sf"/>
</dbReference>
<dbReference type="AlphaFoldDB" id="A0A4U0F9A2"/>
<dbReference type="InterPro" id="IPR002734">
    <property type="entry name" value="RibDG_C"/>
</dbReference>
<organism evidence="2 3">
    <name type="scientific">Cohnella pontilimi</name>
    <dbReference type="NCBI Taxonomy" id="2564100"/>
    <lineage>
        <taxon>Bacteria</taxon>
        <taxon>Bacillati</taxon>
        <taxon>Bacillota</taxon>
        <taxon>Bacilli</taxon>
        <taxon>Bacillales</taxon>
        <taxon>Paenibacillaceae</taxon>
        <taxon>Cohnella</taxon>
    </lineage>
</organism>
<dbReference type="PANTHER" id="PTHR38011:SF11">
    <property type="entry name" value="2,5-DIAMINO-6-RIBOSYLAMINO-4(3H)-PYRIMIDINONE 5'-PHOSPHATE REDUCTASE"/>
    <property type="match status" value="1"/>
</dbReference>
<feature type="domain" description="Bacterial bifunctional deaminase-reductase C-terminal" evidence="1">
    <location>
        <begin position="2"/>
        <end position="174"/>
    </location>
</feature>
<dbReference type="Proteomes" id="UP000309673">
    <property type="component" value="Unassembled WGS sequence"/>
</dbReference>
<evidence type="ECO:0000259" key="1">
    <source>
        <dbReference type="Pfam" id="PF01872"/>
    </source>
</evidence>
<dbReference type="PANTHER" id="PTHR38011">
    <property type="entry name" value="DIHYDROFOLATE REDUCTASE FAMILY PROTEIN (AFU_ORTHOLOGUE AFUA_8G06820)"/>
    <property type="match status" value="1"/>
</dbReference>
<evidence type="ECO:0000313" key="3">
    <source>
        <dbReference type="Proteomes" id="UP000309673"/>
    </source>
</evidence>